<name>A0ABD3VXL3_SINWO</name>
<reference evidence="1 2" key="1">
    <citation type="submission" date="2024-11" db="EMBL/GenBank/DDBJ databases">
        <title>Chromosome-level genome assembly of the freshwater bivalve Anodonta woodiana.</title>
        <authorList>
            <person name="Chen X."/>
        </authorList>
    </citation>
    <scope>NUCLEOTIDE SEQUENCE [LARGE SCALE GENOMIC DNA]</scope>
    <source>
        <strain evidence="1">MN2024</strain>
        <tissue evidence="1">Gills</tissue>
    </source>
</reference>
<gene>
    <name evidence="1" type="ORF">ACJMK2_043664</name>
</gene>
<dbReference type="AlphaFoldDB" id="A0ABD3VXL3"/>
<keyword evidence="2" id="KW-1185">Reference proteome</keyword>
<dbReference type="EMBL" id="JBJQND010000009">
    <property type="protein sequence ID" value="KAL3866359.1"/>
    <property type="molecule type" value="Genomic_DNA"/>
</dbReference>
<evidence type="ECO:0000313" key="1">
    <source>
        <dbReference type="EMBL" id="KAL3866359.1"/>
    </source>
</evidence>
<accession>A0ABD3VXL3</accession>
<evidence type="ECO:0000313" key="2">
    <source>
        <dbReference type="Proteomes" id="UP001634394"/>
    </source>
</evidence>
<comment type="caution">
    <text evidence="1">The sequence shown here is derived from an EMBL/GenBank/DDBJ whole genome shotgun (WGS) entry which is preliminary data.</text>
</comment>
<dbReference type="Proteomes" id="UP001634394">
    <property type="component" value="Unassembled WGS sequence"/>
</dbReference>
<protein>
    <submittedName>
        <fullName evidence="1">Uncharacterized protein</fullName>
    </submittedName>
</protein>
<sequence>MADCADGIYIGNEEYTFFAQVFQIMEKHDKTKTSDLLERYKAAVEQAVNGIVQWKSISPGFPSYNSIIDAAVLTLQRHRPHCTDLEFNKIVKLMDKVIQQRERSLALGRTRGDNTVVIQNHEHVVSLWKGMKDRLTQN</sequence>
<organism evidence="1 2">
    <name type="scientific">Sinanodonta woodiana</name>
    <name type="common">Chinese pond mussel</name>
    <name type="synonym">Anodonta woodiana</name>
    <dbReference type="NCBI Taxonomy" id="1069815"/>
    <lineage>
        <taxon>Eukaryota</taxon>
        <taxon>Metazoa</taxon>
        <taxon>Spiralia</taxon>
        <taxon>Lophotrochozoa</taxon>
        <taxon>Mollusca</taxon>
        <taxon>Bivalvia</taxon>
        <taxon>Autobranchia</taxon>
        <taxon>Heteroconchia</taxon>
        <taxon>Palaeoheterodonta</taxon>
        <taxon>Unionida</taxon>
        <taxon>Unionoidea</taxon>
        <taxon>Unionidae</taxon>
        <taxon>Unioninae</taxon>
        <taxon>Sinanodonta</taxon>
    </lineage>
</organism>
<proteinExistence type="predicted"/>